<name>A0A9P5M0B9_9HELO</name>
<dbReference type="Proteomes" id="UP000710849">
    <property type="component" value="Unassembled WGS sequence"/>
</dbReference>
<gene>
    <name evidence="1" type="ORF">EAE97_004914</name>
</gene>
<keyword evidence="2" id="KW-1185">Reference proteome</keyword>
<dbReference type="GeneID" id="62148503"/>
<reference evidence="1 2" key="1">
    <citation type="journal article" date="2020" name="Genome Biol. Evol.">
        <title>Comparative genomics of Sclerotiniaceae.</title>
        <authorList>
            <person name="Valero Jimenez C.A."/>
            <person name="Steentjes M."/>
            <person name="Scholten O.E."/>
            <person name="Van Kan J.A.L."/>
        </authorList>
    </citation>
    <scope>NUCLEOTIDE SEQUENCE [LARGE SCALE GENOMIC DNA]</scope>
    <source>
        <strain evidence="1 2">MUCL 94</strain>
    </source>
</reference>
<evidence type="ECO:0000313" key="2">
    <source>
        <dbReference type="Proteomes" id="UP000710849"/>
    </source>
</evidence>
<dbReference type="AlphaFoldDB" id="A0A9P5M0B9"/>
<dbReference type="RefSeq" id="XP_038733783.1">
    <property type="nucleotide sequence ID" value="XM_038875426.1"/>
</dbReference>
<proteinExistence type="predicted"/>
<organism evidence="1 2">
    <name type="scientific">Botrytis byssoidea</name>
    <dbReference type="NCBI Taxonomy" id="139641"/>
    <lineage>
        <taxon>Eukaryota</taxon>
        <taxon>Fungi</taxon>
        <taxon>Dikarya</taxon>
        <taxon>Ascomycota</taxon>
        <taxon>Pezizomycotina</taxon>
        <taxon>Leotiomycetes</taxon>
        <taxon>Helotiales</taxon>
        <taxon>Sclerotiniaceae</taxon>
        <taxon>Botrytis</taxon>
    </lineage>
</organism>
<sequence>MLRNKFFLQVDERSPVVSSIERALSGYRGLAGFVSGSRLVATVGGITCDRQRHVSSDLTSLDSDDGLIPDEESACSMDNREFNWTDAITECLEGVHSFDKGSLLKMICRDTLININISIDSASSGVSPYSSSGLRLHNKAPNWISKAKDGA</sequence>
<accession>A0A9P5M0B9</accession>
<dbReference type="EMBL" id="RCSW01000008">
    <property type="protein sequence ID" value="KAF7945876.1"/>
    <property type="molecule type" value="Genomic_DNA"/>
</dbReference>
<protein>
    <submittedName>
        <fullName evidence="1">Uncharacterized protein</fullName>
    </submittedName>
</protein>
<evidence type="ECO:0000313" key="1">
    <source>
        <dbReference type="EMBL" id="KAF7945876.1"/>
    </source>
</evidence>
<comment type="caution">
    <text evidence="1">The sequence shown here is derived from an EMBL/GenBank/DDBJ whole genome shotgun (WGS) entry which is preliminary data.</text>
</comment>